<dbReference type="Gene3D" id="3.40.190.10">
    <property type="entry name" value="Periplasmic binding protein-like II"/>
    <property type="match status" value="2"/>
</dbReference>
<dbReference type="PANTHER" id="PTHR30006:SF25">
    <property type="entry name" value="PHOSPHOGLYCERATE TRANSPORT REGULATORY PROTEIN PGTC"/>
    <property type="match status" value="1"/>
</dbReference>
<protein>
    <recommendedName>
        <fullName evidence="4">ABC transporter substrate-binding protein</fullName>
    </recommendedName>
</protein>
<evidence type="ECO:0000256" key="1">
    <source>
        <dbReference type="ARBA" id="ARBA00022729"/>
    </source>
</evidence>
<dbReference type="KEGG" id="mars:A8C75_18835"/>
<dbReference type="GO" id="GO:0030288">
    <property type="term" value="C:outer membrane-bounded periplasmic space"/>
    <property type="evidence" value="ECO:0007669"/>
    <property type="project" value="TreeGrafter"/>
</dbReference>
<dbReference type="Pfam" id="PF13343">
    <property type="entry name" value="SBP_bac_6"/>
    <property type="match status" value="1"/>
</dbReference>
<gene>
    <name evidence="2" type="ORF">A8C75_18835</name>
</gene>
<dbReference type="AlphaFoldDB" id="A0A1A9F570"/>
<evidence type="ECO:0000313" key="2">
    <source>
        <dbReference type="EMBL" id="ANG65355.1"/>
    </source>
</evidence>
<accession>A0A1A9F570</accession>
<evidence type="ECO:0000313" key="3">
    <source>
        <dbReference type="Proteomes" id="UP000078070"/>
    </source>
</evidence>
<keyword evidence="1" id="KW-0732">Signal</keyword>
<keyword evidence="3" id="KW-1185">Reference proteome</keyword>
<organism evidence="2 3">
    <name type="scientific">Marinobacterium aestuarii</name>
    <dbReference type="NCBI Taxonomy" id="1821621"/>
    <lineage>
        <taxon>Bacteria</taxon>
        <taxon>Pseudomonadati</taxon>
        <taxon>Pseudomonadota</taxon>
        <taxon>Gammaproteobacteria</taxon>
        <taxon>Oceanospirillales</taxon>
        <taxon>Oceanospirillaceae</taxon>
        <taxon>Marinobacterium</taxon>
    </lineage>
</organism>
<dbReference type="Proteomes" id="UP000078070">
    <property type="component" value="Chromosome"/>
</dbReference>
<evidence type="ECO:0008006" key="4">
    <source>
        <dbReference type="Google" id="ProtNLM"/>
    </source>
</evidence>
<reference evidence="2 3" key="2">
    <citation type="journal article" date="2018" name="Int. J. Syst. Evol. Microbiol.">
        <title>Marinobacterium aestuarii sp. nov., a benzene-degrading marine bacterium isolated from estuary sediment.</title>
        <authorList>
            <person name="Bae S.S."/>
            <person name="Jung J."/>
            <person name="Chung D."/>
            <person name="Baek K."/>
        </authorList>
    </citation>
    <scope>NUCLEOTIDE SEQUENCE [LARGE SCALE GENOMIC DNA]</scope>
    <source>
        <strain evidence="2 3">ST58-10</strain>
    </source>
</reference>
<dbReference type="SUPFAM" id="SSF53850">
    <property type="entry name" value="Periplasmic binding protein-like II"/>
    <property type="match status" value="1"/>
</dbReference>
<dbReference type="STRING" id="1821621.A8C75_18835"/>
<name>A0A1A9F570_9GAMM</name>
<proteinExistence type="predicted"/>
<dbReference type="EMBL" id="CP015839">
    <property type="protein sequence ID" value="ANG65355.1"/>
    <property type="molecule type" value="Genomic_DNA"/>
</dbReference>
<sequence length="362" mass="39965">MLNLFLSVFLVGTATALRAETLWDLPSRGAETSVLQVYGGADFVAIAPLLEAYQAQYPSVRLQYSEFGTRELYNRFLADLPKTPDLVMSSAMDLQFKLVNDGYAQAYSSAQTQALPDWARWRNEIFGITYEPAVMVINSGFLDNETLPSSRAELIDLIRRKGDQVRGRIGTFDIEKVGIGYLVWSHDNLRTASNGRLLESFSLHDARLFSSSAAMLQQLAQGNIVIAYNVLGSYAHAWARQYPVLSVIKPSDYTTVIMRSAFIPAAAANTTDAKRFLDFMLSLQGQQVLADQSSLYPIRDEVSGETSAQGLRLSNNSPLRPIPLGVSLLVQTDAMKRSLILEEWRRAFGTSPGAEASSGDDQ</sequence>
<reference evidence="3" key="1">
    <citation type="submission" date="2016-05" db="EMBL/GenBank/DDBJ databases">
        <authorList>
            <person name="Baek K."/>
            <person name="Yang S.-J."/>
        </authorList>
    </citation>
    <scope>NUCLEOTIDE SEQUENCE [LARGE SCALE GENOMIC DNA]</scope>
    <source>
        <strain evidence="3">ST58-10</strain>
    </source>
</reference>
<dbReference type="PANTHER" id="PTHR30006">
    <property type="entry name" value="THIAMINE-BINDING PERIPLASMIC PROTEIN-RELATED"/>
    <property type="match status" value="1"/>
</dbReference>